<reference evidence="6 9" key="1">
    <citation type="submission" date="2016-08" db="EMBL/GenBank/DDBJ databases">
        <title>Candidatus Dactylopiibacterium carminicum genome sequence.</title>
        <authorList>
            <person name="Ramirez-Puebla S.T."/>
            <person name="Ormeno-Orrillo E."/>
            <person name="Vera-Ponce De Leon A."/>
            <person name="Luis L."/>
            <person name="Sanchez-Flores A."/>
            <person name="Monica R."/>
            <person name="Martinez-Romero E."/>
        </authorList>
    </citation>
    <scope>NUCLEOTIDE SEQUENCE [LARGE SCALE GENOMIC DNA]</scope>
    <source>
        <strain evidence="6">END1</strain>
    </source>
</reference>
<dbReference type="RefSeq" id="WP_095523710.1">
    <property type="nucleotide sequence ID" value="NZ_MDUX01000009.1"/>
</dbReference>
<evidence type="ECO:0000313" key="6">
    <source>
        <dbReference type="EMBL" id="KAF7600147.1"/>
    </source>
</evidence>
<organism evidence="7 8">
    <name type="scientific">Candidatus Dactylopiibacterium carminicum</name>
    <dbReference type="NCBI Taxonomy" id="857335"/>
    <lineage>
        <taxon>Bacteria</taxon>
        <taxon>Pseudomonadati</taxon>
        <taxon>Pseudomonadota</taxon>
        <taxon>Betaproteobacteria</taxon>
        <taxon>Rhodocyclales</taxon>
        <taxon>Rhodocyclaceae</taxon>
        <taxon>Candidatus Dactylopiibacterium</taxon>
    </lineage>
</organism>
<sequence length="419" mass="44759">MTVQPPSAQNRVAIIGGGPAGLMAAEILAGAGLDVDLYDAMPSLGRKLLMAGKGGLNITHSEDSTSFLQRYGTRAGWLAPQLGQFGPDQIRAWMHGLGIESFVGSSGRVFPAQMKAAPLLRAWLHRLRQLGVRIHVRHRWQGWQGDNLCFETPDGPLQLKAEATLLALGGGSWPQLGSDAAWLPRLAGLGIEIAPLRPANCGFDIHWSPHFIERCAGEPVKNVHARFTDAQGQIHTRSGECLISATGIEGGLVYALSAPLRDSLEAGHDTVLELDLMPARDAAWVAREAAHPRGARSLASHLQSRLGLKGVKAALLRECLGADDYRNPERLAIAIKALPLRLAAPRPLHEAISSAGGIRIEALDEGLMLHALPGVFCAGEMLDWEAPTGGYLLTACFASGRAAAHGLLAWLDKKDKARA</sequence>
<dbReference type="InterPro" id="IPR036188">
    <property type="entry name" value="FAD/NAD-bd_sf"/>
</dbReference>
<reference evidence="7 8" key="2">
    <citation type="submission" date="2017-07" db="EMBL/GenBank/DDBJ databases">
        <title>Candidatus Dactylopiibacterium carminicum, a nitrogen-fixing symbiont of the cochineal insect Dactylopius coccus and Dactylopius opuntiae (Hemiptera: Coccoidea: Dactylopiidae).</title>
        <authorList>
            <person name="Vera A."/>
        </authorList>
    </citation>
    <scope>NUCLEOTIDE SEQUENCE [LARGE SCALE GENOMIC DNA]</scope>
    <source>
        <strain evidence="7 8">NFDCM</strain>
    </source>
</reference>
<name>A0A272EV93_9RHOO</name>
<dbReference type="SUPFAM" id="SSF51905">
    <property type="entry name" value="FAD/NAD(P)-binding domain"/>
    <property type="match status" value="1"/>
</dbReference>
<dbReference type="PANTHER" id="PTHR42887">
    <property type="entry name" value="OS12G0638800 PROTEIN"/>
    <property type="match status" value="1"/>
</dbReference>
<dbReference type="Gene3D" id="2.40.30.10">
    <property type="entry name" value="Translation factors"/>
    <property type="match status" value="1"/>
</dbReference>
<dbReference type="SUPFAM" id="SSF160996">
    <property type="entry name" value="HI0933 insert domain-like"/>
    <property type="match status" value="1"/>
</dbReference>
<evidence type="ECO:0000256" key="2">
    <source>
        <dbReference type="ARBA" id="ARBA00022630"/>
    </source>
</evidence>
<feature type="domain" description="RsdA/BaiN/AoA(So)-like Rossmann fold-like" evidence="4">
    <location>
        <begin position="11"/>
        <end position="405"/>
    </location>
</feature>
<protein>
    <submittedName>
        <fullName evidence="7">Aminoacetone oxidase family FAD-binding enzyme</fullName>
    </submittedName>
    <submittedName>
        <fullName evidence="6">TIGR03862 family flavoprotein</fullName>
    </submittedName>
</protein>
<keyword evidence="9" id="KW-1185">Reference proteome</keyword>
<dbReference type="Proteomes" id="UP000216107">
    <property type="component" value="Unassembled WGS sequence"/>
</dbReference>
<dbReference type="AlphaFoldDB" id="A0A272EV93"/>
<evidence type="ECO:0000256" key="1">
    <source>
        <dbReference type="ARBA" id="ARBA00001974"/>
    </source>
</evidence>
<dbReference type="NCBIfam" id="TIGR03862">
    <property type="entry name" value="flavo_PP4765"/>
    <property type="match status" value="1"/>
</dbReference>
<dbReference type="EMBL" id="NMRN01000010">
    <property type="protein sequence ID" value="PAS94024.1"/>
    <property type="molecule type" value="Genomic_DNA"/>
</dbReference>
<dbReference type="Pfam" id="PF03486">
    <property type="entry name" value="HI0933_like"/>
    <property type="match status" value="1"/>
</dbReference>
<dbReference type="InterPro" id="IPR055178">
    <property type="entry name" value="RsdA/BaiN/AoA(So)-like_dom"/>
</dbReference>
<dbReference type="InterPro" id="IPR004792">
    <property type="entry name" value="BaiN-like"/>
</dbReference>
<evidence type="ECO:0000256" key="3">
    <source>
        <dbReference type="ARBA" id="ARBA00022827"/>
    </source>
</evidence>
<dbReference type="InterPro" id="IPR057661">
    <property type="entry name" value="RsdA/BaiN/AoA(So)_Rossmann"/>
</dbReference>
<evidence type="ECO:0000313" key="8">
    <source>
        <dbReference type="Proteomes" id="UP000216107"/>
    </source>
</evidence>
<dbReference type="Gene3D" id="1.10.8.260">
    <property type="entry name" value="HI0933 insert domain-like"/>
    <property type="match status" value="1"/>
</dbReference>
<accession>A0A272EV93</accession>
<dbReference type="Gene3D" id="3.50.50.60">
    <property type="entry name" value="FAD/NAD(P)-binding domain"/>
    <property type="match status" value="1"/>
</dbReference>
<keyword evidence="2" id="KW-0285">Flavoprotein</keyword>
<dbReference type="Pfam" id="PF22780">
    <property type="entry name" value="HI0933_like_1st"/>
    <property type="match status" value="1"/>
</dbReference>
<dbReference type="EMBL" id="MDUX01000009">
    <property type="protein sequence ID" value="KAF7600147.1"/>
    <property type="molecule type" value="Genomic_DNA"/>
</dbReference>
<keyword evidence="3" id="KW-0274">FAD</keyword>
<comment type="caution">
    <text evidence="7">The sequence shown here is derived from an EMBL/GenBank/DDBJ whole genome shotgun (WGS) entry which is preliminary data.</text>
</comment>
<dbReference type="PANTHER" id="PTHR42887:SF1">
    <property type="entry name" value="BLR3961 PROTEIN"/>
    <property type="match status" value="1"/>
</dbReference>
<evidence type="ECO:0000313" key="9">
    <source>
        <dbReference type="Proteomes" id="UP000623509"/>
    </source>
</evidence>
<dbReference type="InterPro" id="IPR023166">
    <property type="entry name" value="BaiN-like_dom_sf"/>
</dbReference>
<comment type="cofactor">
    <cofactor evidence="1">
        <name>FAD</name>
        <dbReference type="ChEBI" id="CHEBI:57692"/>
    </cofactor>
</comment>
<dbReference type="OrthoDB" id="5288829at2"/>
<proteinExistence type="predicted"/>
<evidence type="ECO:0000313" key="7">
    <source>
        <dbReference type="EMBL" id="PAS94024.1"/>
    </source>
</evidence>
<dbReference type="InterPro" id="IPR022460">
    <property type="entry name" value="Flavoprotein_PP4765"/>
</dbReference>
<feature type="domain" description="RsdA/BaiN/AoA(So)-like insert" evidence="5">
    <location>
        <begin position="197"/>
        <end position="353"/>
    </location>
</feature>
<dbReference type="Proteomes" id="UP000623509">
    <property type="component" value="Unassembled WGS sequence"/>
</dbReference>
<evidence type="ECO:0000259" key="5">
    <source>
        <dbReference type="Pfam" id="PF22780"/>
    </source>
</evidence>
<gene>
    <name evidence="6" type="ORF">BGI27_04440</name>
    <name evidence="7" type="ORF">CGU29_05115</name>
</gene>
<dbReference type="PRINTS" id="PR00419">
    <property type="entry name" value="ADXRDTASE"/>
</dbReference>
<dbReference type="NCBIfam" id="TIGR00275">
    <property type="entry name" value="aminoacetone oxidase family FAD-binding enzyme"/>
    <property type="match status" value="1"/>
</dbReference>
<evidence type="ECO:0000259" key="4">
    <source>
        <dbReference type="Pfam" id="PF03486"/>
    </source>
</evidence>